<sequence>MTGGTYTLLIELEGPRTIGIGALGEHRVPAGWYAYTGSALGSGGFTRVDRHYELAAGKLSVRHWHIDYLLGDDAASIRGDVRTPDANIECAVAAALPPSPVAGFGASDCDCESHLAHATDGTELRSTVAAAHRDASEE</sequence>
<name>A0A9R1D4E5_9EURY</name>
<dbReference type="Pfam" id="PF01986">
    <property type="entry name" value="DUF123"/>
    <property type="match status" value="1"/>
</dbReference>
<dbReference type="EMBL" id="JAHLKM010000007">
    <property type="protein sequence ID" value="MCQ4333284.1"/>
    <property type="molecule type" value="Genomic_DNA"/>
</dbReference>
<dbReference type="PANTHER" id="PTHR37460:SF1">
    <property type="entry name" value="ENDONUCLEASE III"/>
    <property type="match status" value="1"/>
</dbReference>
<keyword evidence="2" id="KW-1185">Reference proteome</keyword>
<dbReference type="PANTHER" id="PTHR37460">
    <property type="entry name" value="ENDONUCLEASE III"/>
    <property type="match status" value="1"/>
</dbReference>
<accession>A0A9R1D4E5</accession>
<dbReference type="AlphaFoldDB" id="A0A9R1D4E5"/>
<evidence type="ECO:0000313" key="1">
    <source>
        <dbReference type="EMBL" id="MCQ4333284.1"/>
    </source>
</evidence>
<dbReference type="RefSeq" id="WP_256029307.1">
    <property type="nucleotide sequence ID" value="NZ_JAHLKM010000007.1"/>
</dbReference>
<gene>
    <name evidence="1" type="ORF">KM295_07290</name>
</gene>
<reference evidence="1" key="1">
    <citation type="journal article" date="2023" name="Front. Microbiol.">
        <title>Genomic-based phylogenetic and metabolic analyses of the genus Natronomonas, and description of Natronomonas aquatica sp. nov.</title>
        <authorList>
            <person name="Garcia-Roldan A."/>
            <person name="Duran-Viseras A."/>
            <person name="de la Haba R.R."/>
            <person name="Corral P."/>
            <person name="Sanchez-Porro C."/>
            <person name="Ventosa A."/>
        </authorList>
    </citation>
    <scope>NUCLEOTIDE SEQUENCE</scope>
    <source>
        <strain evidence="1">F2-12</strain>
    </source>
</reference>
<organism evidence="1 2">
    <name type="scientific">Natronomonas aquatica</name>
    <dbReference type="NCBI Taxonomy" id="2841590"/>
    <lineage>
        <taxon>Archaea</taxon>
        <taxon>Methanobacteriati</taxon>
        <taxon>Methanobacteriota</taxon>
        <taxon>Stenosarchaea group</taxon>
        <taxon>Halobacteria</taxon>
        <taxon>Halobacteriales</taxon>
        <taxon>Natronomonadaceae</taxon>
        <taxon>Natronomonas</taxon>
    </lineage>
</organism>
<evidence type="ECO:0000313" key="2">
    <source>
        <dbReference type="Proteomes" id="UP001139494"/>
    </source>
</evidence>
<protein>
    <submittedName>
        <fullName evidence="1">GIY-YIG nuclease family protein</fullName>
    </submittedName>
</protein>
<proteinExistence type="predicted"/>
<dbReference type="Proteomes" id="UP001139494">
    <property type="component" value="Unassembled WGS sequence"/>
</dbReference>
<comment type="caution">
    <text evidence="1">The sequence shown here is derived from an EMBL/GenBank/DDBJ whole genome shotgun (WGS) entry which is preliminary data.</text>
</comment>
<dbReference type="CDD" id="cd10441">
    <property type="entry name" value="GIY-YIG_COG1833"/>
    <property type="match status" value="1"/>
</dbReference>
<dbReference type="InterPro" id="IPR002837">
    <property type="entry name" value="DUF123"/>
</dbReference>